<comment type="caution">
    <text evidence="1">The sequence shown here is derived from an EMBL/GenBank/DDBJ whole genome shotgun (WGS) entry which is preliminary data.</text>
</comment>
<dbReference type="AlphaFoldDB" id="A0AAW4VJ73"/>
<reference evidence="1" key="1">
    <citation type="submission" date="2021-10" db="EMBL/GenBank/DDBJ databases">
        <title>Collection of gut derived symbiotic bacterial strains cultured from healthy donors.</title>
        <authorList>
            <person name="Lin H."/>
            <person name="Littmann E."/>
            <person name="Kohout C."/>
            <person name="Pamer E.G."/>
        </authorList>
    </citation>
    <scope>NUCLEOTIDE SEQUENCE</scope>
    <source>
        <strain evidence="1">DFI.4.48</strain>
    </source>
</reference>
<dbReference type="Pfam" id="PF14022">
    <property type="entry name" value="DUF4238"/>
    <property type="match status" value="1"/>
</dbReference>
<organism evidence="1 2">
    <name type="scientific">Faecalibacillus faecis</name>
    <dbReference type="NCBI Taxonomy" id="1982628"/>
    <lineage>
        <taxon>Bacteria</taxon>
        <taxon>Bacillati</taxon>
        <taxon>Bacillota</taxon>
        <taxon>Erysipelotrichia</taxon>
        <taxon>Erysipelotrichales</taxon>
        <taxon>Coprobacillaceae</taxon>
        <taxon>Faecalibacillus</taxon>
    </lineage>
</organism>
<evidence type="ECO:0000313" key="1">
    <source>
        <dbReference type="EMBL" id="MCB8609094.1"/>
    </source>
</evidence>
<proteinExistence type="predicted"/>
<dbReference type="EMBL" id="JAJDKZ010000001">
    <property type="protein sequence ID" value="MCB8609094.1"/>
    <property type="molecule type" value="Genomic_DNA"/>
</dbReference>
<dbReference type="RefSeq" id="WP_227279091.1">
    <property type="nucleotide sequence ID" value="NZ_JAJDKR010000002.1"/>
</dbReference>
<protein>
    <submittedName>
        <fullName evidence="1">DUF4238 domain-containing protein</fullName>
    </submittedName>
</protein>
<name>A0AAW4VJ73_9FIRM</name>
<accession>A0AAW4VJ73</accession>
<dbReference type="InterPro" id="IPR025332">
    <property type="entry name" value="DUF4238"/>
</dbReference>
<gene>
    <name evidence="1" type="ORF">LJD69_00620</name>
</gene>
<dbReference type="Proteomes" id="UP001198439">
    <property type="component" value="Unassembled WGS sequence"/>
</dbReference>
<sequence>MQITVNQHYVPRFYMKHFANVKNVGTKKEKVLNSFYQFKDNMLKKNIPTSSICSEDYFYDQGGKIEKELANMEIRWSLHI</sequence>
<evidence type="ECO:0000313" key="2">
    <source>
        <dbReference type="Proteomes" id="UP001198439"/>
    </source>
</evidence>